<accession>A0A0R3WER5</accession>
<feature type="compositionally biased region" description="Basic and acidic residues" evidence="1">
    <location>
        <begin position="530"/>
        <end position="545"/>
    </location>
</feature>
<feature type="compositionally biased region" description="Basic and acidic residues" evidence="1">
    <location>
        <begin position="605"/>
        <end position="617"/>
    </location>
</feature>
<dbReference type="AlphaFoldDB" id="A0A0R3WER5"/>
<feature type="region of interest" description="Disordered" evidence="1">
    <location>
        <begin position="748"/>
        <end position="805"/>
    </location>
</feature>
<feature type="compositionally biased region" description="Polar residues" evidence="1">
    <location>
        <begin position="635"/>
        <end position="654"/>
    </location>
</feature>
<evidence type="ECO:0000313" key="4">
    <source>
        <dbReference type="WBParaSite" id="TASK_0000932401-mRNA-1"/>
    </source>
</evidence>
<feature type="region of interest" description="Disordered" evidence="1">
    <location>
        <begin position="194"/>
        <end position="254"/>
    </location>
</feature>
<keyword evidence="3" id="KW-1185">Reference proteome</keyword>
<feature type="compositionally biased region" description="Basic and acidic residues" evidence="1">
    <location>
        <begin position="106"/>
        <end position="117"/>
    </location>
</feature>
<evidence type="ECO:0000313" key="2">
    <source>
        <dbReference type="EMBL" id="VDK42830.1"/>
    </source>
</evidence>
<feature type="region of interest" description="Disordered" evidence="1">
    <location>
        <begin position="461"/>
        <end position="480"/>
    </location>
</feature>
<name>A0A0R3WER5_TAEAS</name>
<protein>
    <submittedName>
        <fullName evidence="4">SH2 domain-containing protein</fullName>
    </submittedName>
</protein>
<dbReference type="EMBL" id="UYRS01019095">
    <property type="protein sequence ID" value="VDK42830.1"/>
    <property type="molecule type" value="Genomic_DNA"/>
</dbReference>
<feature type="region of interest" description="Disordered" evidence="1">
    <location>
        <begin position="530"/>
        <end position="549"/>
    </location>
</feature>
<feature type="region of interest" description="Disordered" evidence="1">
    <location>
        <begin position="559"/>
        <end position="732"/>
    </location>
</feature>
<feature type="compositionally biased region" description="Basic and acidic residues" evidence="1">
    <location>
        <begin position="576"/>
        <end position="588"/>
    </location>
</feature>
<dbReference type="WBParaSite" id="TASK_0000932401-mRNA-1">
    <property type="protein sequence ID" value="TASK_0000932401-mRNA-1"/>
    <property type="gene ID" value="TASK_0000932401"/>
</dbReference>
<organism evidence="4">
    <name type="scientific">Taenia asiatica</name>
    <name type="common">Asian tapeworm</name>
    <dbReference type="NCBI Taxonomy" id="60517"/>
    <lineage>
        <taxon>Eukaryota</taxon>
        <taxon>Metazoa</taxon>
        <taxon>Spiralia</taxon>
        <taxon>Lophotrochozoa</taxon>
        <taxon>Platyhelminthes</taxon>
        <taxon>Cestoda</taxon>
        <taxon>Eucestoda</taxon>
        <taxon>Cyclophyllidea</taxon>
        <taxon>Taeniidae</taxon>
        <taxon>Taenia</taxon>
    </lineage>
</organism>
<proteinExistence type="predicted"/>
<feature type="region of interest" description="Disordered" evidence="1">
    <location>
        <begin position="1"/>
        <end position="71"/>
    </location>
</feature>
<evidence type="ECO:0000313" key="3">
    <source>
        <dbReference type="Proteomes" id="UP000282613"/>
    </source>
</evidence>
<feature type="compositionally biased region" description="Basic and acidic residues" evidence="1">
    <location>
        <begin position="340"/>
        <end position="351"/>
    </location>
</feature>
<feature type="compositionally biased region" description="Polar residues" evidence="1">
    <location>
        <begin position="792"/>
        <end position="805"/>
    </location>
</feature>
<dbReference type="Proteomes" id="UP000282613">
    <property type="component" value="Unassembled WGS sequence"/>
</dbReference>
<reference evidence="2 3" key="2">
    <citation type="submission" date="2018-11" db="EMBL/GenBank/DDBJ databases">
        <authorList>
            <consortium name="Pathogen Informatics"/>
        </authorList>
    </citation>
    <scope>NUCLEOTIDE SEQUENCE [LARGE SCALE GENOMIC DNA]</scope>
</reference>
<gene>
    <name evidence="2" type="ORF">TASK_LOCUS9325</name>
</gene>
<evidence type="ECO:0000256" key="1">
    <source>
        <dbReference type="SAM" id="MobiDB-lite"/>
    </source>
</evidence>
<feature type="compositionally biased region" description="Basic and acidic residues" evidence="1">
    <location>
        <begin position="206"/>
        <end position="218"/>
    </location>
</feature>
<feature type="region of interest" description="Disordered" evidence="1">
    <location>
        <begin position="88"/>
        <end position="133"/>
    </location>
</feature>
<feature type="compositionally biased region" description="Polar residues" evidence="1">
    <location>
        <begin position="674"/>
        <end position="692"/>
    </location>
</feature>
<feature type="region of interest" description="Disordered" evidence="1">
    <location>
        <begin position="277"/>
        <end position="434"/>
    </location>
</feature>
<sequence>MIKEGDEMKPMTNARPAVMYQEVETKKRIQSGGGRAKSPPQWTTNCDNKSDLECSRQNGRASDLTDSKKKDTYGRLKSDITKCLDEIEGAAPCKQDPPPKANKSVSCKEREEAKSSKAMEQAGAHTLKHMGCAEDPQSDNFYDLYEEAGIEEEKFVTNKSSNSQKSSGIEAILNLLRGPAGRLRSNRRVSRRLLSWRASASANTQRNKDSTGKKDKNDKCKHKNACTPGISHEAPQHERDTSKAPAHDEVKYESEWNANAEYEYDEMIEYEQQLTKEYPNGMDPNADDDLYDDIVPKDDSQAMRPTVHKPPPKIGDIKHKFIENKPSSVGNLKDMKKKKSLDAKKDCRKQGSEALGDEMPGGDDGGEIYMNAELFRSLPDKVKSDSPPPIPPKMSQVTPTYGNEKKKSKVQAARIPNRQHSGIFDTLKRRQPPLTRTILPTKKHSARRKRVTRMLGLCPMKPKREKKPVPTKGVKEPQTNAEPHVERLSNDKIGIGIPYEEGEYEEYCYASELVYQSELYQQAHQDKPLYGKERPSVAEPKKFEKNSNMLSTLGSYVNEDYYEDPETSPSRISTYRQEKSTSERRDVLESQMRGGETLQTPKLKRHEDVQKVSDRRLPAPPIPVSEPTVGIKTKAPTSTDSPIVRANQSFPQIKQQEKKQVPEEPPKGSPSAGRRTSPNDQPPKSETTQSSDSTKEDLLMLPTEAKANPDASPAGPKSASQSKAVPRIPPRPHYIPQFLLLKLANSTEVNKEQERPPTPEATEQQTNQEREQVNQEQEQTNSGFVEAEELSENQPATLENQDSTCSDETALVLECENDLYMQLEDCY</sequence>
<reference evidence="4" key="1">
    <citation type="submission" date="2017-02" db="UniProtKB">
        <authorList>
            <consortium name="WormBaseParasite"/>
        </authorList>
    </citation>
    <scope>IDENTIFICATION</scope>
</reference>
<feature type="compositionally biased region" description="Basic and acidic residues" evidence="1">
    <location>
        <begin position="655"/>
        <end position="666"/>
    </location>
</feature>
<feature type="compositionally biased region" description="Basic and acidic residues" evidence="1">
    <location>
        <begin position="234"/>
        <end position="254"/>
    </location>
</feature>
<dbReference type="OrthoDB" id="10461178at2759"/>